<name>A0A2K1YQI2_POPTR</name>
<dbReference type="AlphaFoldDB" id="A0A2K1YQI2"/>
<dbReference type="InParanoid" id="A0A2K1YQI2"/>
<dbReference type="Proteomes" id="UP000006729">
    <property type="component" value="Chromosome 10"/>
</dbReference>
<accession>A0A2K1YQI2</accession>
<evidence type="ECO:0000313" key="2">
    <source>
        <dbReference type="Proteomes" id="UP000006729"/>
    </source>
</evidence>
<protein>
    <submittedName>
        <fullName evidence="1">Uncharacterized protein</fullName>
    </submittedName>
</protein>
<reference evidence="1 2" key="1">
    <citation type="journal article" date="2006" name="Science">
        <title>The genome of black cottonwood, Populus trichocarpa (Torr. &amp; Gray).</title>
        <authorList>
            <person name="Tuskan G.A."/>
            <person name="Difazio S."/>
            <person name="Jansson S."/>
            <person name="Bohlmann J."/>
            <person name="Grigoriev I."/>
            <person name="Hellsten U."/>
            <person name="Putnam N."/>
            <person name="Ralph S."/>
            <person name="Rombauts S."/>
            <person name="Salamov A."/>
            <person name="Schein J."/>
            <person name="Sterck L."/>
            <person name="Aerts A."/>
            <person name="Bhalerao R.R."/>
            <person name="Bhalerao R.P."/>
            <person name="Blaudez D."/>
            <person name="Boerjan W."/>
            <person name="Brun A."/>
            <person name="Brunner A."/>
            <person name="Busov V."/>
            <person name="Campbell M."/>
            <person name="Carlson J."/>
            <person name="Chalot M."/>
            <person name="Chapman J."/>
            <person name="Chen G.L."/>
            <person name="Cooper D."/>
            <person name="Coutinho P.M."/>
            <person name="Couturier J."/>
            <person name="Covert S."/>
            <person name="Cronk Q."/>
            <person name="Cunningham R."/>
            <person name="Davis J."/>
            <person name="Degroeve S."/>
            <person name="Dejardin A."/>
            <person name="Depamphilis C."/>
            <person name="Detter J."/>
            <person name="Dirks B."/>
            <person name="Dubchak I."/>
            <person name="Duplessis S."/>
            <person name="Ehlting J."/>
            <person name="Ellis B."/>
            <person name="Gendler K."/>
            <person name="Goodstein D."/>
            <person name="Gribskov M."/>
            <person name="Grimwood J."/>
            <person name="Groover A."/>
            <person name="Gunter L."/>
            <person name="Hamberger B."/>
            <person name="Heinze B."/>
            <person name="Helariutta Y."/>
            <person name="Henrissat B."/>
            <person name="Holligan D."/>
            <person name="Holt R."/>
            <person name="Huang W."/>
            <person name="Islam-Faridi N."/>
            <person name="Jones S."/>
            <person name="Jones-Rhoades M."/>
            <person name="Jorgensen R."/>
            <person name="Joshi C."/>
            <person name="Kangasjarvi J."/>
            <person name="Karlsson J."/>
            <person name="Kelleher C."/>
            <person name="Kirkpatrick R."/>
            <person name="Kirst M."/>
            <person name="Kohler A."/>
            <person name="Kalluri U."/>
            <person name="Larimer F."/>
            <person name="Leebens-Mack J."/>
            <person name="Leple J.C."/>
            <person name="Locascio P."/>
            <person name="Lou Y."/>
            <person name="Lucas S."/>
            <person name="Martin F."/>
            <person name="Montanini B."/>
            <person name="Napoli C."/>
            <person name="Nelson D.R."/>
            <person name="Nelson C."/>
            <person name="Nieminen K."/>
            <person name="Nilsson O."/>
            <person name="Pereda V."/>
            <person name="Peter G."/>
            <person name="Philippe R."/>
            <person name="Pilate G."/>
            <person name="Poliakov A."/>
            <person name="Razumovskaya J."/>
            <person name="Richardson P."/>
            <person name="Rinaldi C."/>
            <person name="Ritland K."/>
            <person name="Rouze P."/>
            <person name="Ryaboy D."/>
            <person name="Schmutz J."/>
            <person name="Schrader J."/>
            <person name="Segerman B."/>
            <person name="Shin H."/>
            <person name="Siddiqui A."/>
            <person name="Sterky F."/>
            <person name="Terry A."/>
            <person name="Tsai C.J."/>
            <person name="Uberbacher E."/>
            <person name="Unneberg P."/>
            <person name="Vahala J."/>
            <person name="Wall K."/>
            <person name="Wessler S."/>
            <person name="Yang G."/>
            <person name="Yin T."/>
            <person name="Douglas C."/>
            <person name="Marra M."/>
            <person name="Sandberg G."/>
            <person name="Van de Peer Y."/>
            <person name="Rokhsar D."/>
        </authorList>
    </citation>
    <scope>NUCLEOTIDE SEQUENCE [LARGE SCALE GENOMIC DNA]</scope>
    <source>
        <strain evidence="2">cv. Nisqually</strain>
        <strain evidence="1">Nisqually-1</strain>
    </source>
</reference>
<proteinExistence type="predicted"/>
<keyword evidence="2" id="KW-1185">Reference proteome</keyword>
<gene>
    <name evidence="1" type="ORF">POPTR_010G076400</name>
</gene>
<sequence length="84" mass="9398">MISDQASFPPTQNHALINPQSPNFNQWFGVRAGSTAVLSLTRFGNLALCLAFQFMSLFHCICSSQENPGEDQESTYIHEQKDAY</sequence>
<organism evidence="1 2">
    <name type="scientific">Populus trichocarpa</name>
    <name type="common">Western balsam poplar</name>
    <name type="synonym">Populus balsamifera subsp. trichocarpa</name>
    <dbReference type="NCBI Taxonomy" id="3694"/>
    <lineage>
        <taxon>Eukaryota</taxon>
        <taxon>Viridiplantae</taxon>
        <taxon>Streptophyta</taxon>
        <taxon>Embryophyta</taxon>
        <taxon>Tracheophyta</taxon>
        <taxon>Spermatophyta</taxon>
        <taxon>Magnoliopsida</taxon>
        <taxon>eudicotyledons</taxon>
        <taxon>Gunneridae</taxon>
        <taxon>Pentapetalae</taxon>
        <taxon>rosids</taxon>
        <taxon>fabids</taxon>
        <taxon>Malpighiales</taxon>
        <taxon>Salicaceae</taxon>
        <taxon>Saliceae</taxon>
        <taxon>Populus</taxon>
    </lineage>
</organism>
<reference evidence="1" key="2">
    <citation type="submission" date="2017-07" db="EMBL/GenBank/DDBJ databases">
        <title>WGS assembly of Populus trichocarpa.</title>
        <authorList>
            <person name="Tuskan G."/>
            <person name="Difazio S."/>
            <person name="Jansson S."/>
            <person name="Bohlmann J."/>
            <person name="Grigoriev I."/>
            <person name="Hellsten U."/>
            <person name="Putnam N."/>
            <person name="Ralph S."/>
            <person name="Rombauts S."/>
            <person name="Salamov A."/>
            <person name="Schein J."/>
            <person name="Sterck L."/>
            <person name="Aerts A."/>
            <person name="Bhalerao R."/>
            <person name="Bhalerao R."/>
            <person name="Blaudez D."/>
            <person name="Boerjan W."/>
            <person name="Brun A."/>
            <person name="Brunner A."/>
            <person name="Busov V."/>
            <person name="Campbell M."/>
            <person name="Carlson J."/>
            <person name="Chalot M."/>
            <person name="Chapman J."/>
            <person name="Chen G."/>
            <person name="Cooper D."/>
            <person name="Coutinho P."/>
            <person name="Couturier J."/>
            <person name="Covert S."/>
            <person name="Cronk Q."/>
            <person name="Cunningham R."/>
            <person name="Davis J."/>
            <person name="Degroeve S."/>
            <person name="Dejardin A."/>
            <person name="Depamphilis C."/>
            <person name="Detter J."/>
            <person name="Dirks B."/>
            <person name="Dubchak I."/>
            <person name="Duplessis S."/>
            <person name="Ehlting J."/>
            <person name="Ellis B."/>
            <person name="Gendler K."/>
            <person name="Goodstein D."/>
            <person name="Gribskov M."/>
            <person name="Grimwood J."/>
            <person name="Groover A."/>
            <person name="Gunter L."/>
            <person name="Hamberger B."/>
            <person name="Heinze B."/>
            <person name="Helariutta Y."/>
            <person name="Henrissat B."/>
            <person name="Holligan D."/>
            <person name="Holt R."/>
            <person name="Huang W."/>
            <person name="Islam-Faridi N."/>
            <person name="Jones S."/>
            <person name="Jones-Rhoades M."/>
            <person name="Jorgensen R."/>
            <person name="Joshi C."/>
            <person name="Kangasjarvi J."/>
            <person name="Karlsson J."/>
            <person name="Kelleher C."/>
            <person name="Kirkpatrick R."/>
            <person name="Kirst M."/>
            <person name="Kohler A."/>
            <person name="Kalluri U."/>
            <person name="Larimer F."/>
            <person name="Leebens-Mack J."/>
            <person name="Leple J."/>
            <person name="Locascio P."/>
            <person name="Lou Y."/>
            <person name="Lucas S."/>
            <person name="Martin F."/>
            <person name="Montanini B."/>
            <person name="Napoli C."/>
            <person name="Nelson D."/>
            <person name="Nelson C."/>
            <person name="Nieminen K."/>
            <person name="Nilsson O."/>
            <person name="Pereda V."/>
            <person name="Peter G."/>
            <person name="Philippe R."/>
            <person name="Pilate G."/>
            <person name="Poliakov A."/>
            <person name="Razumovskaya J."/>
            <person name="Richardson P."/>
            <person name="Rinaldi C."/>
            <person name="Ritland K."/>
            <person name="Rouze P."/>
            <person name="Ryaboy D."/>
            <person name="Schmutz J."/>
            <person name="Schrader J."/>
            <person name="Segerman B."/>
            <person name="Shin H."/>
            <person name="Siddiqui A."/>
            <person name="Sterky F."/>
            <person name="Terry A."/>
            <person name="Tsai C."/>
            <person name="Uberbacher E."/>
            <person name="Unneberg P."/>
            <person name="Vahala J."/>
            <person name="Wall K."/>
            <person name="Wessler S."/>
            <person name="Yang G."/>
            <person name="Yin T."/>
            <person name="Douglas C."/>
            <person name="Marra M."/>
            <person name="Sandberg G."/>
            <person name="Van De Peer Y."/>
            <person name="Rokhsar D."/>
        </authorList>
    </citation>
    <scope>NUCLEOTIDE SEQUENCE</scope>
    <source>
        <strain evidence="1">Nisqually-1</strain>
    </source>
</reference>
<dbReference type="EMBL" id="CM009299">
    <property type="protein sequence ID" value="PNT15283.1"/>
    <property type="molecule type" value="Genomic_DNA"/>
</dbReference>
<dbReference type="EMBL" id="CM009299">
    <property type="protein sequence ID" value="PNT15284.1"/>
    <property type="molecule type" value="Genomic_DNA"/>
</dbReference>
<evidence type="ECO:0000313" key="1">
    <source>
        <dbReference type="EMBL" id="PNT15283.1"/>
    </source>
</evidence>